<evidence type="ECO:0000256" key="1">
    <source>
        <dbReference type="ARBA" id="ARBA00009865"/>
    </source>
</evidence>
<evidence type="ECO:0000313" key="6">
    <source>
        <dbReference type="EMBL" id="MCC4211274.1"/>
    </source>
</evidence>
<name>A0ABS8GMR5_9FLAO</name>
<dbReference type="Gene3D" id="2.115.10.20">
    <property type="entry name" value="Glycosyl hydrolase domain, family 43"/>
    <property type="match status" value="1"/>
</dbReference>
<dbReference type="Pfam" id="PF04616">
    <property type="entry name" value="Glyco_hydro_43"/>
    <property type="match status" value="1"/>
</dbReference>
<dbReference type="PANTHER" id="PTHR42812">
    <property type="entry name" value="BETA-XYLOSIDASE"/>
    <property type="match status" value="1"/>
</dbReference>
<dbReference type="CDD" id="cd18617">
    <property type="entry name" value="GH43_XynB-like"/>
    <property type="match status" value="1"/>
</dbReference>
<evidence type="ECO:0000256" key="2">
    <source>
        <dbReference type="ARBA" id="ARBA00022801"/>
    </source>
</evidence>
<keyword evidence="3 4" id="KW-0326">Glycosidase</keyword>
<dbReference type="Proteomes" id="UP001197770">
    <property type="component" value="Unassembled WGS sequence"/>
</dbReference>
<dbReference type="SUPFAM" id="SSF75005">
    <property type="entry name" value="Arabinanase/levansucrase/invertase"/>
    <property type="match status" value="1"/>
</dbReference>
<keyword evidence="2 4" id="KW-0378">Hydrolase</keyword>
<dbReference type="InterPro" id="IPR013320">
    <property type="entry name" value="ConA-like_dom_sf"/>
</dbReference>
<comment type="similarity">
    <text evidence="1 4">Belongs to the glycosyl hydrolase 43 family.</text>
</comment>
<evidence type="ECO:0000259" key="5">
    <source>
        <dbReference type="Pfam" id="PF17851"/>
    </source>
</evidence>
<gene>
    <name evidence="6" type="ORF">LLW17_00965</name>
</gene>
<evidence type="ECO:0000256" key="3">
    <source>
        <dbReference type="ARBA" id="ARBA00023295"/>
    </source>
</evidence>
<dbReference type="RefSeq" id="WP_228228398.1">
    <property type="nucleotide sequence ID" value="NZ_JAJGMW010000001.1"/>
</dbReference>
<keyword evidence="7" id="KW-1185">Reference proteome</keyword>
<protein>
    <submittedName>
        <fullName evidence="6">Glycoside hydrolase family 43 protein</fullName>
    </submittedName>
</protein>
<dbReference type="Pfam" id="PF17851">
    <property type="entry name" value="GH43_C2"/>
    <property type="match status" value="1"/>
</dbReference>
<dbReference type="InterPro" id="IPR041542">
    <property type="entry name" value="GH43_C2"/>
</dbReference>
<comment type="caution">
    <text evidence="6">The sequence shown here is derived from an EMBL/GenBank/DDBJ whole genome shotgun (WGS) entry which is preliminary data.</text>
</comment>
<organism evidence="6 7">
    <name type="scientific">Leeuwenhoekiella parthenopeia</name>
    <dbReference type="NCBI Taxonomy" id="2890320"/>
    <lineage>
        <taxon>Bacteria</taxon>
        <taxon>Pseudomonadati</taxon>
        <taxon>Bacteroidota</taxon>
        <taxon>Flavobacteriia</taxon>
        <taxon>Flavobacteriales</taxon>
        <taxon>Flavobacteriaceae</taxon>
        <taxon>Leeuwenhoekiella</taxon>
    </lineage>
</organism>
<proteinExistence type="inferred from homology"/>
<dbReference type="InterPro" id="IPR023296">
    <property type="entry name" value="Glyco_hydro_beta-prop_sf"/>
</dbReference>
<evidence type="ECO:0000313" key="7">
    <source>
        <dbReference type="Proteomes" id="UP001197770"/>
    </source>
</evidence>
<dbReference type="InterPro" id="IPR051795">
    <property type="entry name" value="Glycosyl_Hydrlase_43"/>
</dbReference>
<sequence length="535" mass="60699">MKKIFVTLTYIIFSLHFTVLAQIRSEPPNFNNPILSGFHPDPSVIRVGEDYYLVNSSFEWFPGIPIYHSLDLVNWELIGYGITRPDQVPLPKGLKDSRGIYAVTIRYHEGLFYLITTCVQCDGNFYITAKNPAGPWSNPIWTGTRGIDPSLFWDDDGRSYYVGHANISGLNDWPDKNGAWMQEINLKTGEMKGEPKQLTHGHAANARWTEGPHLYKINGKYTLMVAEGGTGFHHAVTVHHSDSLWGPYVPDHANPVLTHRNLGQNYPIHSVGHADLVQTQKGDWWAVALGKRLKDSITLLARETFLVPVNFEGQTPVFNPGEGRLLQSQKRPDLSWHPFNSDSDRILFDKGKLPLQFNFLRTPNTKWYEIKEGKLKIQLRPEVIDSLVNPSFIARRIEDYKFKAATSFDFMAKKESEAAGLVIYRNSTNHIKFLKTKANIVVKITDNGSVIEELQIPFKAKKCILQVQVNGRELKLFYGSKETDLIEVGNIFDLEVISDENAGGFNGPYIGMYATSRGNESRNVASFDWFEYIKN</sequence>
<dbReference type="Gene3D" id="2.60.120.200">
    <property type="match status" value="1"/>
</dbReference>
<dbReference type="EMBL" id="JAJGMW010000001">
    <property type="protein sequence ID" value="MCC4211274.1"/>
    <property type="molecule type" value="Genomic_DNA"/>
</dbReference>
<dbReference type="SUPFAM" id="SSF49899">
    <property type="entry name" value="Concanavalin A-like lectins/glucanases"/>
    <property type="match status" value="1"/>
</dbReference>
<feature type="domain" description="Beta-xylosidase C-terminal Concanavalin A-like" evidence="5">
    <location>
        <begin position="348"/>
        <end position="532"/>
    </location>
</feature>
<dbReference type="GO" id="GO:0016787">
    <property type="term" value="F:hydrolase activity"/>
    <property type="evidence" value="ECO:0007669"/>
    <property type="project" value="UniProtKB-KW"/>
</dbReference>
<dbReference type="InterPro" id="IPR006710">
    <property type="entry name" value="Glyco_hydro_43"/>
</dbReference>
<evidence type="ECO:0000256" key="4">
    <source>
        <dbReference type="RuleBase" id="RU361187"/>
    </source>
</evidence>
<reference evidence="6 7" key="1">
    <citation type="submission" date="2021-11" db="EMBL/GenBank/DDBJ databases">
        <title>Seasonal and diel survey of microbial diversity of the Tyrrhenian coast.</title>
        <authorList>
            <person name="Gattoni G."/>
            <person name="Corral P."/>
        </authorList>
    </citation>
    <scope>NUCLEOTIDE SEQUENCE [LARGE SCALE GENOMIC DNA]</scope>
    <source>
        <strain evidence="6 7">Mr9</strain>
    </source>
</reference>
<dbReference type="PANTHER" id="PTHR42812:SF12">
    <property type="entry name" value="BETA-XYLOSIDASE-RELATED"/>
    <property type="match status" value="1"/>
</dbReference>
<accession>A0ABS8GMR5</accession>